<accession>A0A2A4K570</accession>
<protein>
    <submittedName>
        <fullName evidence="2">Uncharacterized protein</fullName>
    </submittedName>
</protein>
<evidence type="ECO:0000256" key="1">
    <source>
        <dbReference type="SAM" id="MobiDB-lite"/>
    </source>
</evidence>
<reference evidence="2" key="1">
    <citation type="submission" date="2017-09" db="EMBL/GenBank/DDBJ databases">
        <title>Contemporary evolution of a Lepidopteran species, Heliothis virescens, in response to modern agricultural practices.</title>
        <authorList>
            <person name="Fritz M.L."/>
            <person name="Deyonke A.M."/>
            <person name="Papanicolaou A."/>
            <person name="Micinski S."/>
            <person name="Westbrook J."/>
            <person name="Gould F."/>
        </authorList>
    </citation>
    <scope>NUCLEOTIDE SEQUENCE [LARGE SCALE GENOMIC DNA]</scope>
    <source>
        <strain evidence="2">HvINT-</strain>
        <tissue evidence="2">Whole body</tissue>
    </source>
</reference>
<gene>
    <name evidence="2" type="ORF">B5V51_883</name>
</gene>
<sequence>MALVFRKAVLPKNVSLLKCLKGRPLATAANKKNTAAISAAVPSRSSKDKTKMLRAGTVKIEMAKQLPPTVSVGRSPSPTAPLRFGVSCPNLMPVSRTRFFASPVNHVPRTRSIGHAPLTMLLHRARSLPSLLPAHQFHTTNSFDKTCPPPCNCGCPCPFPCGPCGCPNGCNCLPPPCNQPPKCIQYMTGYYYYPYGFWFCGPYHVSGTCTPVGPCAAPCPSCPPPCPCAKCCACLSPVAAAAVGGAAQQRSQAVQRSSRPPHSSNAPLADIKYPLPSQDTAQFGTAATSSPTPSSRSAAGISKFFPFNSVPSVDPIRRMSHTSVLMCPYSTQPIPPVGKPDTFLQNKPVYCTPCVKQQKNNFCNRARQNLCNNSQKPKKSIQNALFKSYSDYYDRRPESRSPIHHRRLKRLNCEVCPLLESPRGLKTQEQRDRPDVYPGAFQYSNIPNYKRPYPQPLTESTFKPYDV</sequence>
<organism evidence="2">
    <name type="scientific">Heliothis virescens</name>
    <name type="common">Tobacco budworm moth</name>
    <dbReference type="NCBI Taxonomy" id="7102"/>
    <lineage>
        <taxon>Eukaryota</taxon>
        <taxon>Metazoa</taxon>
        <taxon>Ecdysozoa</taxon>
        <taxon>Arthropoda</taxon>
        <taxon>Hexapoda</taxon>
        <taxon>Insecta</taxon>
        <taxon>Pterygota</taxon>
        <taxon>Neoptera</taxon>
        <taxon>Endopterygota</taxon>
        <taxon>Lepidoptera</taxon>
        <taxon>Glossata</taxon>
        <taxon>Ditrysia</taxon>
        <taxon>Noctuoidea</taxon>
        <taxon>Noctuidae</taxon>
        <taxon>Heliothinae</taxon>
        <taxon>Heliothis</taxon>
    </lineage>
</organism>
<dbReference type="STRING" id="7102.A0A2A4K570"/>
<name>A0A2A4K570_HELVI</name>
<comment type="caution">
    <text evidence="2">The sequence shown here is derived from an EMBL/GenBank/DDBJ whole genome shotgun (WGS) entry which is preliminary data.</text>
</comment>
<feature type="compositionally biased region" description="Low complexity" evidence="1">
    <location>
        <begin position="251"/>
        <end position="261"/>
    </location>
</feature>
<evidence type="ECO:0000313" key="2">
    <source>
        <dbReference type="EMBL" id="PCG79395.1"/>
    </source>
</evidence>
<proteinExistence type="predicted"/>
<dbReference type="EMBL" id="NWSH01000116">
    <property type="protein sequence ID" value="PCG79395.1"/>
    <property type="molecule type" value="Genomic_DNA"/>
</dbReference>
<dbReference type="AlphaFoldDB" id="A0A2A4K570"/>
<feature type="compositionally biased region" description="Basic and acidic residues" evidence="1">
    <location>
        <begin position="426"/>
        <end position="435"/>
    </location>
</feature>
<feature type="region of interest" description="Disordered" evidence="1">
    <location>
        <begin position="251"/>
        <end position="271"/>
    </location>
</feature>
<feature type="region of interest" description="Disordered" evidence="1">
    <location>
        <begin position="424"/>
        <end position="467"/>
    </location>
</feature>